<feature type="signal peptide" evidence="1">
    <location>
        <begin position="1"/>
        <end position="17"/>
    </location>
</feature>
<dbReference type="EMBL" id="JTDY01001053">
    <property type="protein sequence ID" value="KOB75006.1"/>
    <property type="molecule type" value="Genomic_DNA"/>
</dbReference>
<accession>A0A0L7LIE5</accession>
<sequence>MQLWIVCSFCLFVGVKGEDFPSLITANASIAVVLDRGYLGEKYQAVLDELKDYIKELARVELKHGGVHVHYYSWTSISLKKEEELLLFALTEVDCPRLPTREAITVTYTEAGEELPQLLLDLRTEHAFKWKSAVILHDETLSENFIAIVTTDVMTTMADIARELHMANSQAQWLYVISDTNSRNGNLSGLINALYEGENLAGLSQICGRYFHLQQHILVNSVCGNCSSWHVLAADTWGTTYSGFTDETQELKETKNATNSTMAGVIENVELLQ</sequence>
<gene>
    <name evidence="2" type="ORF">OBRU01_08218</name>
</gene>
<evidence type="ECO:0000313" key="3">
    <source>
        <dbReference type="Proteomes" id="UP000037510"/>
    </source>
</evidence>
<protein>
    <submittedName>
        <fullName evidence="2">Ionotropic receptor onIR93a.2</fullName>
    </submittedName>
</protein>
<keyword evidence="1" id="KW-0732">Signal</keyword>
<name>A0A0L7LIE5_OPEBR</name>
<reference evidence="2 3" key="1">
    <citation type="journal article" date="2015" name="Genome Biol. Evol.">
        <title>The genome of winter moth (Operophtera brumata) provides a genomic perspective on sexual dimorphism and phenology.</title>
        <authorList>
            <person name="Derks M.F."/>
            <person name="Smit S."/>
            <person name="Salis L."/>
            <person name="Schijlen E."/>
            <person name="Bossers A."/>
            <person name="Mateman C."/>
            <person name="Pijl A.S."/>
            <person name="de Ridder D."/>
            <person name="Groenen M.A."/>
            <person name="Visser M.E."/>
            <person name="Megens H.J."/>
        </authorList>
    </citation>
    <scope>NUCLEOTIDE SEQUENCE [LARGE SCALE GENOMIC DNA]</scope>
    <source>
        <strain evidence="2">WM2013NL</strain>
        <tissue evidence="2">Head and thorax</tissue>
    </source>
</reference>
<keyword evidence="3" id="KW-1185">Reference proteome</keyword>
<dbReference type="STRING" id="104452.A0A0L7LIE5"/>
<feature type="non-terminal residue" evidence="2">
    <location>
        <position position="273"/>
    </location>
</feature>
<organism evidence="2 3">
    <name type="scientific">Operophtera brumata</name>
    <name type="common">Winter moth</name>
    <name type="synonym">Phalaena brumata</name>
    <dbReference type="NCBI Taxonomy" id="104452"/>
    <lineage>
        <taxon>Eukaryota</taxon>
        <taxon>Metazoa</taxon>
        <taxon>Ecdysozoa</taxon>
        <taxon>Arthropoda</taxon>
        <taxon>Hexapoda</taxon>
        <taxon>Insecta</taxon>
        <taxon>Pterygota</taxon>
        <taxon>Neoptera</taxon>
        <taxon>Endopterygota</taxon>
        <taxon>Lepidoptera</taxon>
        <taxon>Glossata</taxon>
        <taxon>Ditrysia</taxon>
        <taxon>Geometroidea</taxon>
        <taxon>Geometridae</taxon>
        <taxon>Larentiinae</taxon>
        <taxon>Operophtera</taxon>
    </lineage>
</organism>
<dbReference type="Proteomes" id="UP000037510">
    <property type="component" value="Unassembled WGS sequence"/>
</dbReference>
<dbReference type="AlphaFoldDB" id="A0A0L7LIE5"/>
<keyword evidence="2" id="KW-0675">Receptor</keyword>
<comment type="caution">
    <text evidence="2">The sequence shown here is derived from an EMBL/GenBank/DDBJ whole genome shotgun (WGS) entry which is preliminary data.</text>
</comment>
<evidence type="ECO:0000313" key="2">
    <source>
        <dbReference type="EMBL" id="KOB75006.1"/>
    </source>
</evidence>
<evidence type="ECO:0000256" key="1">
    <source>
        <dbReference type="SAM" id="SignalP"/>
    </source>
</evidence>
<feature type="chain" id="PRO_5005573382" evidence="1">
    <location>
        <begin position="18"/>
        <end position="273"/>
    </location>
</feature>
<proteinExistence type="predicted"/>